<dbReference type="Proteomes" id="UP000324800">
    <property type="component" value="Unassembled WGS sequence"/>
</dbReference>
<protein>
    <recommendedName>
        <fullName evidence="3">Reverse transcriptase domain-containing protein</fullName>
    </recommendedName>
</protein>
<organism evidence="1 2">
    <name type="scientific">Streblomastix strix</name>
    <dbReference type="NCBI Taxonomy" id="222440"/>
    <lineage>
        <taxon>Eukaryota</taxon>
        <taxon>Metamonada</taxon>
        <taxon>Preaxostyla</taxon>
        <taxon>Oxymonadida</taxon>
        <taxon>Streblomastigidae</taxon>
        <taxon>Streblomastix</taxon>
    </lineage>
</organism>
<evidence type="ECO:0008006" key="3">
    <source>
        <dbReference type="Google" id="ProtNLM"/>
    </source>
</evidence>
<comment type="caution">
    <text evidence="1">The sequence shown here is derived from an EMBL/GenBank/DDBJ whole genome shotgun (WGS) entry which is preliminary data.</text>
</comment>
<evidence type="ECO:0000313" key="2">
    <source>
        <dbReference type="Proteomes" id="UP000324800"/>
    </source>
</evidence>
<gene>
    <name evidence="1" type="ORF">EZS28_036257</name>
</gene>
<proteinExistence type="predicted"/>
<dbReference type="EMBL" id="SNRW01017571">
    <property type="protein sequence ID" value="KAA6368216.1"/>
    <property type="molecule type" value="Genomic_DNA"/>
</dbReference>
<reference evidence="1 2" key="1">
    <citation type="submission" date="2019-03" db="EMBL/GenBank/DDBJ databases">
        <title>Single cell metagenomics reveals metabolic interactions within the superorganism composed of flagellate Streblomastix strix and complex community of Bacteroidetes bacteria on its surface.</title>
        <authorList>
            <person name="Treitli S.C."/>
            <person name="Kolisko M."/>
            <person name="Husnik F."/>
            <person name="Keeling P."/>
            <person name="Hampl V."/>
        </authorList>
    </citation>
    <scope>NUCLEOTIDE SEQUENCE [LARGE SCALE GENOMIC DNA]</scope>
    <source>
        <strain evidence="1">ST1C</strain>
    </source>
</reference>
<sequence length="89" mass="9925">MPCGISSGPLTFTKVMRPVLEYMRSKLKISSTIHVPKAHNQAADSPSWLAKSGDYYLPVEKAGTIMKKPDTITTIDVFAARANRLVRRY</sequence>
<name>A0A5J4UBL6_9EUKA</name>
<dbReference type="AlphaFoldDB" id="A0A5J4UBL6"/>
<accession>A0A5J4UBL6</accession>
<evidence type="ECO:0000313" key="1">
    <source>
        <dbReference type="EMBL" id="KAA6368216.1"/>
    </source>
</evidence>